<dbReference type="Gene3D" id="3.40.50.850">
    <property type="entry name" value="Isochorismatase-like"/>
    <property type="match status" value="1"/>
</dbReference>
<dbReference type="Proteomes" id="UP001299283">
    <property type="component" value="Unassembled WGS sequence"/>
</dbReference>
<keyword evidence="1 3" id="KW-0378">Hydrolase</keyword>
<dbReference type="EMBL" id="JAYJJQ010000016">
    <property type="protein sequence ID" value="MEB3070701.1"/>
    <property type="molecule type" value="Genomic_DNA"/>
</dbReference>
<dbReference type="PANTHER" id="PTHR43540:SF6">
    <property type="entry name" value="ISOCHORISMATASE-LIKE DOMAIN-CONTAINING PROTEIN"/>
    <property type="match status" value="1"/>
</dbReference>
<dbReference type="InterPro" id="IPR036380">
    <property type="entry name" value="Isochorismatase-like_sf"/>
</dbReference>
<dbReference type="InterPro" id="IPR000868">
    <property type="entry name" value="Isochorismatase-like_dom"/>
</dbReference>
<evidence type="ECO:0000313" key="3">
    <source>
        <dbReference type="EMBL" id="MEB3070701.1"/>
    </source>
</evidence>
<evidence type="ECO:0000259" key="2">
    <source>
        <dbReference type="Pfam" id="PF00857"/>
    </source>
</evidence>
<organism evidence="3 4">
    <name type="scientific">[Mycobacterium] vasticus</name>
    <dbReference type="NCBI Taxonomy" id="2875777"/>
    <lineage>
        <taxon>Bacteria</taxon>
        <taxon>Bacillati</taxon>
        <taxon>Actinomycetota</taxon>
        <taxon>Actinomycetes</taxon>
        <taxon>Mycobacteriales</taxon>
        <taxon>Mycobacteriaceae</taxon>
        <taxon>Mycolicibacter</taxon>
    </lineage>
</organism>
<proteinExistence type="predicted"/>
<comment type="caution">
    <text evidence="3">The sequence shown here is derived from an EMBL/GenBank/DDBJ whole genome shotgun (WGS) entry which is preliminary data.</text>
</comment>
<protein>
    <submittedName>
        <fullName evidence="3">Cysteine hydrolase</fullName>
    </submittedName>
</protein>
<dbReference type="CDD" id="cd00431">
    <property type="entry name" value="cysteine_hydrolases"/>
    <property type="match status" value="1"/>
</dbReference>
<evidence type="ECO:0000256" key="1">
    <source>
        <dbReference type="ARBA" id="ARBA00022801"/>
    </source>
</evidence>
<dbReference type="SUPFAM" id="SSF52499">
    <property type="entry name" value="Isochorismatase-like hydrolases"/>
    <property type="match status" value="1"/>
</dbReference>
<name>A0ABU5YZZ5_9MYCO</name>
<sequence>MTVRGLEPGRRAALIINECQNAMIDLSFQDNVDLARQATERKITRQIAALADACRRSGVLVVHSTIVLRKDGLGMTPSCLLLGSLLKRGTCVEGNAAAEIHPDLAPQPQDYISRRHHGLTPFHGTELESVLRQRDVQTVIVAGVSTNVGVPGTCLEAINRGFTAVVPEDAIAGISPEIHDFQVQNLIRLLATVTTTDDVLTALSAVDR</sequence>
<dbReference type="InterPro" id="IPR050272">
    <property type="entry name" value="Isochorismatase-like_hydrls"/>
</dbReference>
<dbReference type="Pfam" id="PF00857">
    <property type="entry name" value="Isochorismatase"/>
    <property type="match status" value="1"/>
</dbReference>
<feature type="domain" description="Isochorismatase-like" evidence="2">
    <location>
        <begin position="13"/>
        <end position="198"/>
    </location>
</feature>
<accession>A0ABU5YZZ5</accession>
<dbReference type="PANTHER" id="PTHR43540">
    <property type="entry name" value="PEROXYUREIDOACRYLATE/UREIDOACRYLATE AMIDOHYDROLASE-RELATED"/>
    <property type="match status" value="1"/>
</dbReference>
<gene>
    <name evidence="3" type="ORF">K5L39_16060</name>
</gene>
<dbReference type="GO" id="GO:0016787">
    <property type="term" value="F:hydrolase activity"/>
    <property type="evidence" value="ECO:0007669"/>
    <property type="project" value="UniProtKB-KW"/>
</dbReference>
<evidence type="ECO:0000313" key="4">
    <source>
        <dbReference type="Proteomes" id="UP001299283"/>
    </source>
</evidence>
<reference evidence="3 4" key="1">
    <citation type="submission" date="2023-12" db="EMBL/GenBank/DDBJ databases">
        <title>Description of new species of Mycobacterium terrae complex isolated from sewage at the Sao Paulo Zoological Park Foundation in Brazil.</title>
        <authorList>
            <person name="Romagnoli C.L."/>
            <person name="Conceicao E.C."/>
            <person name="Machado E."/>
            <person name="Barreto L.B.P.F."/>
            <person name="Sharma A."/>
            <person name="Silva N.M."/>
            <person name="Marques L.E."/>
            <person name="Juliana M.A."/>
            <person name="Lourenco M.C.S."/>
            <person name="Digiampietri L.A."/>
            <person name="Suffys P.N."/>
            <person name="Viana-Niero C."/>
        </authorList>
    </citation>
    <scope>NUCLEOTIDE SEQUENCE [LARGE SCALE GENOMIC DNA]</scope>
    <source>
        <strain evidence="3 4">MYC017</strain>
    </source>
</reference>
<keyword evidence="4" id="KW-1185">Reference proteome</keyword>